<dbReference type="RefSeq" id="XP_046005037.1">
    <property type="nucleotide sequence ID" value="XM_046150936.1"/>
</dbReference>
<gene>
    <name evidence="2" type="ORF">B0I36DRAFT_256402</name>
</gene>
<protein>
    <recommendedName>
        <fullName evidence="4">BZIP domain-containing protein</fullName>
    </recommendedName>
</protein>
<evidence type="ECO:0000256" key="1">
    <source>
        <dbReference type="SAM" id="MobiDB-lite"/>
    </source>
</evidence>
<proteinExistence type="predicted"/>
<organism evidence="2 3">
    <name type="scientific">Microdochium trichocladiopsis</name>
    <dbReference type="NCBI Taxonomy" id="1682393"/>
    <lineage>
        <taxon>Eukaryota</taxon>
        <taxon>Fungi</taxon>
        <taxon>Dikarya</taxon>
        <taxon>Ascomycota</taxon>
        <taxon>Pezizomycotina</taxon>
        <taxon>Sordariomycetes</taxon>
        <taxon>Xylariomycetidae</taxon>
        <taxon>Xylariales</taxon>
        <taxon>Microdochiaceae</taxon>
        <taxon>Microdochium</taxon>
    </lineage>
</organism>
<accession>A0A9P9BI72</accession>
<feature type="compositionally biased region" description="Basic and acidic residues" evidence="1">
    <location>
        <begin position="13"/>
        <end position="23"/>
    </location>
</feature>
<evidence type="ECO:0000313" key="3">
    <source>
        <dbReference type="Proteomes" id="UP000756346"/>
    </source>
</evidence>
<dbReference type="Proteomes" id="UP000756346">
    <property type="component" value="Unassembled WGS sequence"/>
</dbReference>
<keyword evidence="3" id="KW-1185">Reference proteome</keyword>
<dbReference type="GeneID" id="70180482"/>
<feature type="region of interest" description="Disordered" evidence="1">
    <location>
        <begin position="1"/>
        <end position="32"/>
    </location>
</feature>
<dbReference type="EMBL" id="JAGTJQ010000014">
    <property type="protein sequence ID" value="KAH7012772.1"/>
    <property type="molecule type" value="Genomic_DNA"/>
</dbReference>
<name>A0A9P9BI72_9PEZI</name>
<reference evidence="2" key="1">
    <citation type="journal article" date="2021" name="Nat. Commun.">
        <title>Genetic determinants of endophytism in the Arabidopsis root mycobiome.</title>
        <authorList>
            <person name="Mesny F."/>
            <person name="Miyauchi S."/>
            <person name="Thiergart T."/>
            <person name="Pickel B."/>
            <person name="Atanasova L."/>
            <person name="Karlsson M."/>
            <person name="Huettel B."/>
            <person name="Barry K.W."/>
            <person name="Haridas S."/>
            <person name="Chen C."/>
            <person name="Bauer D."/>
            <person name="Andreopoulos W."/>
            <person name="Pangilinan J."/>
            <person name="LaButti K."/>
            <person name="Riley R."/>
            <person name="Lipzen A."/>
            <person name="Clum A."/>
            <person name="Drula E."/>
            <person name="Henrissat B."/>
            <person name="Kohler A."/>
            <person name="Grigoriev I.V."/>
            <person name="Martin F.M."/>
            <person name="Hacquard S."/>
        </authorList>
    </citation>
    <scope>NUCLEOTIDE SEQUENCE</scope>
    <source>
        <strain evidence="2">MPI-CAGE-CH-0230</strain>
    </source>
</reference>
<evidence type="ECO:0000313" key="2">
    <source>
        <dbReference type="EMBL" id="KAH7012772.1"/>
    </source>
</evidence>
<dbReference type="OrthoDB" id="3535998at2759"/>
<sequence length="93" mass="10814">GTKRVTKVNSPQLERKRANDRKVQRARRTKTKEHIGRLEREIAVLKGKGSRERIVQEPLRKNRALEDELFRCKETMRQALRPPSPAQGTSFPP</sequence>
<comment type="caution">
    <text evidence="2">The sequence shown here is derived from an EMBL/GenBank/DDBJ whole genome shotgun (WGS) entry which is preliminary data.</text>
</comment>
<evidence type="ECO:0008006" key="4">
    <source>
        <dbReference type="Google" id="ProtNLM"/>
    </source>
</evidence>
<feature type="non-terminal residue" evidence="2">
    <location>
        <position position="1"/>
    </location>
</feature>
<dbReference type="AlphaFoldDB" id="A0A9P9BI72"/>